<dbReference type="EnsemblMetazoa" id="XM_038200678.1">
    <property type="protein sequence ID" value="XP_038056606.1"/>
    <property type="gene ID" value="LOC119728438"/>
</dbReference>
<keyword evidence="2 6" id="KW-0812">Transmembrane</keyword>
<sequence length="372" mass="41765">MNRKGLRDKFFAIVIHVCGMVFAITAVHNRTMPYVTLFPWLVTDFRLIYVKVVITNERLFLLVHVLECFQFCLHSDTNNDTEDMPTMSMILAINDKLPYPHLFEGLEALQMAIYVCTILNECVVLLTNLLEKSSPIENHRSAVKKVYISCLIISVCLAAGGFLGFHIIFGNNIKGTVEPILYDHVTELYGMPGYAADTDAINRLQINEKCCGATGYADYFNSYFASSPMYGGRVLPVTCFKLLDDGCVNATSADKINISKIYIKGCNDALVAMYEYHYRMLFLPICTAWAGLYDGYLRLLLLRKRQPKKYEGRFALRVHSEPENQDQEIDEPVPGAGDVAMANAPEPETETGQPFLKPGTSSRKSHSSSESD</sequence>
<dbReference type="OrthoDB" id="9993879at2759"/>
<evidence type="ECO:0000313" key="7">
    <source>
        <dbReference type="EnsemblMetazoa" id="XP_038056606.1"/>
    </source>
</evidence>
<reference evidence="7" key="1">
    <citation type="submission" date="2022-11" db="UniProtKB">
        <authorList>
            <consortium name="EnsemblMetazoa"/>
        </authorList>
    </citation>
    <scope>IDENTIFICATION</scope>
</reference>
<evidence type="ECO:0000256" key="4">
    <source>
        <dbReference type="ARBA" id="ARBA00023136"/>
    </source>
</evidence>
<evidence type="ECO:0000256" key="1">
    <source>
        <dbReference type="ARBA" id="ARBA00004141"/>
    </source>
</evidence>
<proteinExistence type="predicted"/>
<evidence type="ECO:0000256" key="3">
    <source>
        <dbReference type="ARBA" id="ARBA00022989"/>
    </source>
</evidence>
<accession>A0A913ZZV8</accession>
<dbReference type="AlphaFoldDB" id="A0A913ZZV8"/>
<comment type="subcellular location">
    <subcellularLocation>
        <location evidence="1">Membrane</location>
        <topology evidence="1">Multi-pass membrane protein</topology>
    </subcellularLocation>
</comment>
<dbReference type="Pfam" id="PF00335">
    <property type="entry name" value="Tetraspanin"/>
    <property type="match status" value="1"/>
</dbReference>
<dbReference type="GO" id="GO:0016020">
    <property type="term" value="C:membrane"/>
    <property type="evidence" value="ECO:0007669"/>
    <property type="project" value="UniProtKB-SubCell"/>
</dbReference>
<name>A0A913ZZV8_PATMI</name>
<organism evidence="7 8">
    <name type="scientific">Patiria miniata</name>
    <name type="common">Bat star</name>
    <name type="synonym">Asterina miniata</name>
    <dbReference type="NCBI Taxonomy" id="46514"/>
    <lineage>
        <taxon>Eukaryota</taxon>
        <taxon>Metazoa</taxon>
        <taxon>Echinodermata</taxon>
        <taxon>Eleutherozoa</taxon>
        <taxon>Asterozoa</taxon>
        <taxon>Asteroidea</taxon>
        <taxon>Valvatacea</taxon>
        <taxon>Valvatida</taxon>
        <taxon>Asterinidae</taxon>
        <taxon>Patiria</taxon>
    </lineage>
</organism>
<dbReference type="SUPFAM" id="SSF48652">
    <property type="entry name" value="Tetraspanin"/>
    <property type="match status" value="1"/>
</dbReference>
<feature type="transmembrane region" description="Helical" evidence="6">
    <location>
        <begin position="10"/>
        <end position="28"/>
    </location>
</feature>
<evidence type="ECO:0000313" key="8">
    <source>
        <dbReference type="Proteomes" id="UP000887568"/>
    </source>
</evidence>
<evidence type="ECO:0000256" key="6">
    <source>
        <dbReference type="SAM" id="Phobius"/>
    </source>
</evidence>
<dbReference type="InterPro" id="IPR018499">
    <property type="entry name" value="Tetraspanin/Peripherin"/>
</dbReference>
<feature type="region of interest" description="Disordered" evidence="5">
    <location>
        <begin position="316"/>
        <end position="372"/>
    </location>
</feature>
<evidence type="ECO:0008006" key="9">
    <source>
        <dbReference type="Google" id="ProtNLM"/>
    </source>
</evidence>
<dbReference type="Proteomes" id="UP000887568">
    <property type="component" value="Unplaced"/>
</dbReference>
<feature type="transmembrane region" description="Helical" evidence="6">
    <location>
        <begin position="281"/>
        <end position="301"/>
    </location>
</feature>
<dbReference type="InterPro" id="IPR008952">
    <property type="entry name" value="Tetraspanin_EC2_sf"/>
</dbReference>
<feature type="transmembrane region" description="Helical" evidence="6">
    <location>
        <begin position="146"/>
        <end position="169"/>
    </location>
</feature>
<keyword evidence="3 6" id="KW-1133">Transmembrane helix</keyword>
<dbReference type="GeneID" id="119728438"/>
<evidence type="ECO:0000256" key="5">
    <source>
        <dbReference type="SAM" id="MobiDB-lite"/>
    </source>
</evidence>
<dbReference type="RefSeq" id="XP_038056606.1">
    <property type="nucleotide sequence ID" value="XM_038200678.1"/>
</dbReference>
<keyword evidence="8" id="KW-1185">Reference proteome</keyword>
<dbReference type="Gene3D" id="1.10.1450.10">
    <property type="entry name" value="Tetraspanin"/>
    <property type="match status" value="1"/>
</dbReference>
<evidence type="ECO:0000256" key="2">
    <source>
        <dbReference type="ARBA" id="ARBA00022692"/>
    </source>
</evidence>
<protein>
    <recommendedName>
        <fullName evidence="9">Tetraspanin</fullName>
    </recommendedName>
</protein>
<keyword evidence="4 6" id="KW-0472">Membrane</keyword>